<keyword evidence="8" id="KW-1185">Reference proteome</keyword>
<evidence type="ECO:0000259" key="6">
    <source>
        <dbReference type="SMART" id="SM00232"/>
    </source>
</evidence>
<dbReference type="GO" id="GO:0008270">
    <property type="term" value="F:zinc ion binding"/>
    <property type="evidence" value="ECO:0007669"/>
    <property type="project" value="TreeGrafter"/>
</dbReference>
<dbReference type="Proteomes" id="UP000034954">
    <property type="component" value="Unassembled WGS sequence"/>
</dbReference>
<evidence type="ECO:0000256" key="1">
    <source>
        <dbReference type="ARBA" id="ARBA00022670"/>
    </source>
</evidence>
<dbReference type="GO" id="GO:0008235">
    <property type="term" value="F:metalloexopeptidase activity"/>
    <property type="evidence" value="ECO:0007669"/>
    <property type="project" value="TreeGrafter"/>
</dbReference>
<dbReference type="GO" id="GO:0006508">
    <property type="term" value="P:proteolysis"/>
    <property type="evidence" value="ECO:0007669"/>
    <property type="project" value="UniProtKB-KW"/>
</dbReference>
<reference evidence="7 8" key="1">
    <citation type="journal article" date="2013" name="BMC Microbiol.">
        <title>Identification of the type II cytochrome c maturation pathway in anammox bacteria by comparative genomics.</title>
        <authorList>
            <person name="Ferousi C."/>
            <person name="Speth D.R."/>
            <person name="Reimann J."/>
            <person name="Op den Camp H.J."/>
            <person name="Allen J.W."/>
            <person name="Keltjens J.T."/>
            <person name="Jetten M.S."/>
        </authorList>
    </citation>
    <scope>NUCLEOTIDE SEQUENCE [LARGE SCALE GENOMIC DNA]</scope>
    <source>
        <strain evidence="7">RU1</strain>
    </source>
</reference>
<dbReference type="SUPFAM" id="SSF102712">
    <property type="entry name" value="JAB1/MPN domain"/>
    <property type="match status" value="1"/>
</dbReference>
<keyword evidence="2" id="KW-0479">Metal-binding</keyword>
<keyword evidence="3" id="KW-0378">Hydrolase</keyword>
<proteinExistence type="predicted"/>
<protein>
    <recommendedName>
        <fullName evidence="6">JAB1/MPN/MOV34 metalloenzyme domain-containing protein</fullName>
    </recommendedName>
</protein>
<accession>A0A0M2UQR4</accession>
<dbReference type="InterPro" id="IPR028090">
    <property type="entry name" value="JAB_dom_prok"/>
</dbReference>
<dbReference type="EMBL" id="LAQJ01000270">
    <property type="protein sequence ID" value="KKO18433.1"/>
    <property type="molecule type" value="Genomic_DNA"/>
</dbReference>
<dbReference type="AlphaFoldDB" id="A0A0M2UQR4"/>
<dbReference type="InterPro" id="IPR000555">
    <property type="entry name" value="JAMM/MPN+_dom"/>
</dbReference>
<evidence type="ECO:0000256" key="5">
    <source>
        <dbReference type="ARBA" id="ARBA00023049"/>
    </source>
</evidence>
<feature type="domain" description="JAB1/MPN/MOV34 metalloenzyme" evidence="6">
    <location>
        <begin position="1"/>
        <end position="128"/>
    </location>
</feature>
<evidence type="ECO:0000256" key="4">
    <source>
        <dbReference type="ARBA" id="ARBA00022833"/>
    </source>
</evidence>
<dbReference type="FunFam" id="3.40.140.10:FF:000085">
    <property type="entry name" value="Mov34/MPN/PAD-1 family protein"/>
    <property type="match status" value="1"/>
</dbReference>
<organism evidence="7 8">
    <name type="scientific">Candidatus Brocadia fulgida</name>
    <dbReference type="NCBI Taxonomy" id="380242"/>
    <lineage>
        <taxon>Bacteria</taxon>
        <taxon>Pseudomonadati</taxon>
        <taxon>Planctomycetota</taxon>
        <taxon>Candidatus Brocadiia</taxon>
        <taxon>Candidatus Brocadiales</taxon>
        <taxon>Candidatus Brocadiaceae</taxon>
        <taxon>Candidatus Brocadia</taxon>
    </lineage>
</organism>
<evidence type="ECO:0000313" key="7">
    <source>
        <dbReference type="EMBL" id="KKO18433.1"/>
    </source>
</evidence>
<dbReference type="CDD" id="cd08070">
    <property type="entry name" value="MPN_like"/>
    <property type="match status" value="1"/>
</dbReference>
<dbReference type="PANTHER" id="PTHR34858:SF1">
    <property type="entry name" value="CYSO-CYSTEINE PEPTIDASE"/>
    <property type="match status" value="1"/>
</dbReference>
<dbReference type="Pfam" id="PF14464">
    <property type="entry name" value="Prok-JAB"/>
    <property type="match status" value="1"/>
</dbReference>
<keyword evidence="4" id="KW-0862">Zinc</keyword>
<keyword evidence="1" id="KW-0645">Protease</keyword>
<evidence type="ECO:0000256" key="2">
    <source>
        <dbReference type="ARBA" id="ARBA00022723"/>
    </source>
</evidence>
<dbReference type="InterPro" id="IPR051929">
    <property type="entry name" value="VirAsm_ModProt"/>
</dbReference>
<dbReference type="Gene3D" id="3.40.140.10">
    <property type="entry name" value="Cytidine Deaminase, domain 2"/>
    <property type="match status" value="1"/>
</dbReference>
<dbReference type="PANTHER" id="PTHR34858">
    <property type="entry name" value="CYSO-CYSTEINE PEPTIDASE"/>
    <property type="match status" value="1"/>
</dbReference>
<evidence type="ECO:0000313" key="8">
    <source>
        <dbReference type="Proteomes" id="UP000034954"/>
    </source>
</evidence>
<dbReference type="PATRIC" id="fig|380242.3.peg.3550"/>
<dbReference type="SMART" id="SM00232">
    <property type="entry name" value="JAB_MPN"/>
    <property type="match status" value="1"/>
</dbReference>
<name>A0A0M2UQR4_9BACT</name>
<evidence type="ECO:0000256" key="3">
    <source>
        <dbReference type="ARBA" id="ARBA00022801"/>
    </source>
</evidence>
<sequence length="138" mass="15712">MLCIDKNNLREVGNEAKKSYPVECCGLLIGTNTSEKKVVEVRPIRNTNTERSHDRYEIDGSAFVKADKEAARKGLQIIGIYHSHPDHPPVPSAFDTEHAWCGYSYLIAAVENGETLEIRSWVFDEEKKQFQEEEINLC</sequence>
<comment type="caution">
    <text evidence="7">The sequence shown here is derived from an EMBL/GenBank/DDBJ whole genome shotgun (WGS) entry which is preliminary data.</text>
</comment>
<gene>
    <name evidence="7" type="ORF">BROFUL_02867</name>
</gene>
<keyword evidence="5" id="KW-0482">Metalloprotease</keyword>